<evidence type="ECO:0000313" key="4">
    <source>
        <dbReference type="EMBL" id="KAK8841158.1"/>
    </source>
</evidence>
<feature type="compositionally biased region" description="Basic and acidic residues" evidence="3">
    <location>
        <begin position="240"/>
        <end position="253"/>
    </location>
</feature>
<evidence type="ECO:0000256" key="2">
    <source>
        <dbReference type="SAM" id="Coils"/>
    </source>
</evidence>
<comment type="caution">
    <text evidence="4">The sequence shown here is derived from an EMBL/GenBank/DDBJ whole genome shotgun (WGS) entry which is preliminary data.</text>
</comment>
<dbReference type="PANTHER" id="PTHR32083:SF0">
    <property type="entry name" value="CILIA AND FLAGELLA-ASSOCIATED PROTEIN 58"/>
    <property type="match status" value="1"/>
</dbReference>
<evidence type="ECO:0000256" key="1">
    <source>
        <dbReference type="ARBA" id="ARBA00023054"/>
    </source>
</evidence>
<feature type="region of interest" description="Disordered" evidence="3">
    <location>
        <begin position="240"/>
        <end position="262"/>
    </location>
</feature>
<dbReference type="EMBL" id="JAPFFF010000042">
    <property type="protein sequence ID" value="KAK8841158.1"/>
    <property type="molecule type" value="Genomic_DNA"/>
</dbReference>
<sequence>MTDGDKQQITFETEGDIHEDIKVLVAEINKNIKPDSPEMLYLNGVNKMFALFEDTYAKNVKLLETCQEMNAQVVINASKIQAILAITSKDKDQMKTLKADFEEASKMVNFAHAAETKAKNLLTVLRDKVTNLSEMVQKGEAFSFGEEGSIFEISQDVKNLKIEKNNASKEITDYQNQIIATKAKFKGLTDDINTLKSESERLTTQIANFDKQNVDLNAFNEETSNAVMKLKPEIVQQKHELENLTKKKNDSSKSKSQKKHSQYEVLNTLSALRDESRTLKEKVLRRTKFASDLRANSSNKEANLEEIKKKIENRTQEIEKCKQELKGAQKAGDEYNAKFNEIMQTSRNIGDKKLEYRQDVRKLRSKLVDLQFAIAKSDNQTIQHNRHITTEKLDLCIQKRHREEEVRQTAEVHDQAITVRSEMKITKTKLQVMKEKVLTLFQEIDDKRTEKLQALAKIQMTIETINLTNEQNKQQLNVLEEYERKAEDQMALIDKTREERNIYKRQYESIMKEYNALKSDYDQLSSEYQEMQNHLEELKVQTVETHFQNVDSKSHIMSLNVLVEKCRKSIQETDRITSRLQAEGQTLNFILAQGKNDKLQQEQERQLLLNNINMVSNEVYSKIRKLDQIRSQITTDEAYLKKCSKMFNDKTAEMVAALDELARLQQKTNELEKRREKMTTLEYKMHRFVAENMIEQQKYVALIHEFSVPRNVHRWHALGAVDPHYVKQLKYRSLLSAKIESSHKELLDLQAQRDKLKEQYEKMKSKYDSNIELTVAKANEYIEQYNQDLKEKDMQLRELKKQVNGNKPDLQKSIKDIDNIREKVTQRRGMTASLTTRNRQIIKKQNQLQNQMQMQLQFQNGSFGVGVTVPKVSTISSNGDPQPWFLTEAPIYNVLGGGFVTRQSQFGNQNNSIENHVDLTVGSATAHSATRRAQSSLISPNMKKIAKPLRSAQTRAQSRIRPQFP</sequence>
<keyword evidence="1 2" id="KW-0175">Coiled coil</keyword>
<accession>A0ABR2H5N3</accession>
<feature type="coiled-coil region" evidence="2">
    <location>
        <begin position="290"/>
        <end position="338"/>
    </location>
</feature>
<feature type="coiled-coil region" evidence="2">
    <location>
        <begin position="465"/>
        <end position="541"/>
    </location>
</feature>
<reference evidence="4 5" key="1">
    <citation type="submission" date="2024-04" db="EMBL/GenBank/DDBJ databases">
        <title>Tritrichomonas musculus Genome.</title>
        <authorList>
            <person name="Alves-Ferreira E."/>
            <person name="Grigg M."/>
            <person name="Lorenzi H."/>
            <person name="Galac M."/>
        </authorList>
    </citation>
    <scope>NUCLEOTIDE SEQUENCE [LARGE SCALE GENOMIC DNA]</scope>
    <source>
        <strain evidence="4 5">EAF2021</strain>
    </source>
</reference>
<organism evidence="4 5">
    <name type="scientific">Tritrichomonas musculus</name>
    <dbReference type="NCBI Taxonomy" id="1915356"/>
    <lineage>
        <taxon>Eukaryota</taxon>
        <taxon>Metamonada</taxon>
        <taxon>Parabasalia</taxon>
        <taxon>Tritrichomonadida</taxon>
        <taxon>Tritrichomonadidae</taxon>
        <taxon>Tritrichomonas</taxon>
    </lineage>
</organism>
<dbReference type="PANTHER" id="PTHR32083">
    <property type="entry name" value="CILIA AND FLAGELLA-ASSOCIATED PROTEIN 58-RELATED"/>
    <property type="match status" value="1"/>
</dbReference>
<feature type="coiled-coil region" evidence="2">
    <location>
        <begin position="150"/>
        <end position="212"/>
    </location>
</feature>
<feature type="coiled-coil region" evidence="2">
    <location>
        <begin position="647"/>
        <end position="684"/>
    </location>
</feature>
<name>A0ABR2H5N3_9EUKA</name>
<proteinExistence type="predicted"/>
<feature type="coiled-coil region" evidence="2">
    <location>
        <begin position="739"/>
        <end position="802"/>
    </location>
</feature>
<evidence type="ECO:0000256" key="3">
    <source>
        <dbReference type="SAM" id="MobiDB-lite"/>
    </source>
</evidence>
<gene>
    <name evidence="4" type="ORF">M9Y10_027358</name>
</gene>
<dbReference type="Proteomes" id="UP001470230">
    <property type="component" value="Unassembled WGS sequence"/>
</dbReference>
<protein>
    <submittedName>
        <fullName evidence="4">Uncharacterized protein</fullName>
    </submittedName>
</protein>
<keyword evidence="5" id="KW-1185">Reference proteome</keyword>
<evidence type="ECO:0000313" key="5">
    <source>
        <dbReference type="Proteomes" id="UP001470230"/>
    </source>
</evidence>